<dbReference type="InterPro" id="IPR023213">
    <property type="entry name" value="CAT-like_dom_sf"/>
</dbReference>
<dbReference type="OrthoDB" id="2150604at2759"/>
<sequence>MTSNEMDDAPLRPTGRMERFNIIRNHLKFYNKLGVVANYTAPLLTATLQATIFTCLKEVLNHHPILGVTTLNEGSPEPTWTRLKSFDLRSVVKFVQPDVRGNDGWIQDALRAPFEVVEDLPLWRVVIVPQEAEGNDKTSFAVGFFCHHAIADGVSAGAFQLTFLDALNDLIDGKIGIEQTAVVQVPKLPLVPNIEMATPLPVGILYALKKVMNTYVYSSEDPRVWTGARISAESPRPAICNLK</sequence>
<dbReference type="Gene3D" id="3.30.559.10">
    <property type="entry name" value="Chloramphenicol acetyltransferase-like domain"/>
    <property type="match status" value="1"/>
</dbReference>
<dbReference type="PANTHER" id="PTHR28037:SF1">
    <property type="entry name" value="ALCOHOL O-ACETYLTRANSFERASE 1-RELATED"/>
    <property type="match status" value="1"/>
</dbReference>
<dbReference type="Proteomes" id="UP000469558">
    <property type="component" value="Unassembled WGS sequence"/>
</dbReference>
<dbReference type="InterPro" id="IPR010828">
    <property type="entry name" value="Atf2/Sli1-like"/>
</dbReference>
<evidence type="ECO:0000313" key="1">
    <source>
        <dbReference type="EMBL" id="TVY82107.1"/>
    </source>
</evidence>
<dbReference type="SUPFAM" id="SSF52777">
    <property type="entry name" value="CoA-dependent acyltransferases"/>
    <property type="match status" value="1"/>
</dbReference>
<keyword evidence="2" id="KW-1185">Reference proteome</keyword>
<gene>
    <name evidence="1" type="ORF">LSUE1_G004256</name>
</gene>
<accession>A0A8T9CC83</accession>
<reference evidence="1 2" key="1">
    <citation type="submission" date="2018-05" db="EMBL/GenBank/DDBJ databases">
        <title>Genome sequencing and assembly of the regulated plant pathogen Lachnellula willkommii and related sister species for the development of diagnostic species identification markers.</title>
        <authorList>
            <person name="Giroux E."/>
            <person name="Bilodeau G."/>
        </authorList>
    </citation>
    <scope>NUCLEOTIDE SEQUENCE [LARGE SCALE GENOMIC DNA]</scope>
    <source>
        <strain evidence="1 2">CBS 268.59</strain>
    </source>
</reference>
<protein>
    <recommendedName>
        <fullName evidence="3">Alcohol acetyltransferase FCK4</fullName>
    </recommendedName>
</protein>
<comment type="caution">
    <text evidence="1">The sequence shown here is derived from an EMBL/GenBank/DDBJ whole genome shotgun (WGS) entry which is preliminary data.</text>
</comment>
<dbReference type="PANTHER" id="PTHR28037">
    <property type="entry name" value="ALCOHOL O-ACETYLTRANSFERASE 1-RELATED"/>
    <property type="match status" value="1"/>
</dbReference>
<dbReference type="Pfam" id="PF07247">
    <property type="entry name" value="AATase"/>
    <property type="match status" value="1"/>
</dbReference>
<dbReference type="AlphaFoldDB" id="A0A8T9CC83"/>
<dbReference type="GO" id="GO:0008080">
    <property type="term" value="F:N-acetyltransferase activity"/>
    <property type="evidence" value="ECO:0007669"/>
    <property type="project" value="TreeGrafter"/>
</dbReference>
<dbReference type="InterPro" id="IPR052058">
    <property type="entry name" value="Alcohol_O-acetyltransferase"/>
</dbReference>
<organism evidence="1 2">
    <name type="scientific">Lachnellula suecica</name>
    <dbReference type="NCBI Taxonomy" id="602035"/>
    <lineage>
        <taxon>Eukaryota</taxon>
        <taxon>Fungi</taxon>
        <taxon>Dikarya</taxon>
        <taxon>Ascomycota</taxon>
        <taxon>Pezizomycotina</taxon>
        <taxon>Leotiomycetes</taxon>
        <taxon>Helotiales</taxon>
        <taxon>Lachnaceae</taxon>
        <taxon>Lachnellula</taxon>
    </lineage>
</organism>
<dbReference type="EMBL" id="QGMK01000369">
    <property type="protein sequence ID" value="TVY82107.1"/>
    <property type="molecule type" value="Genomic_DNA"/>
</dbReference>
<name>A0A8T9CC83_9HELO</name>
<proteinExistence type="predicted"/>
<evidence type="ECO:0008006" key="3">
    <source>
        <dbReference type="Google" id="ProtNLM"/>
    </source>
</evidence>
<evidence type="ECO:0000313" key="2">
    <source>
        <dbReference type="Proteomes" id="UP000469558"/>
    </source>
</evidence>